<dbReference type="Pfam" id="PF17207">
    <property type="entry name" value="MCM_OB"/>
    <property type="match status" value="1"/>
</dbReference>
<dbReference type="Gene3D" id="2.20.28.10">
    <property type="match status" value="1"/>
</dbReference>
<dbReference type="GO" id="GO:0005524">
    <property type="term" value="F:ATP binding"/>
    <property type="evidence" value="ECO:0007669"/>
    <property type="project" value="UniProtKB-UniRule"/>
</dbReference>
<dbReference type="Pfam" id="PF14551">
    <property type="entry name" value="MCM_N"/>
    <property type="match status" value="1"/>
</dbReference>
<sequence>MAAVTSRTGQYQDEVLNQRVSLFREFLSSDYGEDGYSLEIRRVLDAGKRRLIVNIDHVRDYNRELADEIIKYPGDYIPAFEKAVQEVTKTLTNNQIDPKTGAPIALHVGFKGSFGEHHLNPRSIRATFLGQLVCIEGIVTRCSLVRPKVLRSVHYCDQKRVFLAREYRDATMLSTDTSDLLSTGTAYPTEDDDGNPLTTEYGLCVYMDHQTINIQEMPERAPPGQLPRSVDVILDDDLVDSVKPGDR</sequence>
<dbReference type="Gene3D" id="3.30.1640.10">
    <property type="entry name" value="mini-chromosome maintenance (MCM) complex, chain A, domain 1"/>
    <property type="match status" value="1"/>
</dbReference>
<protein>
    <recommendedName>
        <fullName evidence="11">DNA replication licensing factor MCM3</fullName>
        <ecNumber evidence="11">3.6.4.12</ecNumber>
    </recommendedName>
</protein>
<dbReference type="GO" id="GO:0000727">
    <property type="term" value="P:double-strand break repair via break-induced replication"/>
    <property type="evidence" value="ECO:0007669"/>
    <property type="project" value="TreeGrafter"/>
</dbReference>
<evidence type="ECO:0000256" key="2">
    <source>
        <dbReference type="ARBA" id="ARBA00008010"/>
    </source>
</evidence>
<evidence type="ECO:0000313" key="15">
    <source>
        <dbReference type="Proteomes" id="UP001150925"/>
    </source>
</evidence>
<dbReference type="GO" id="GO:0017116">
    <property type="term" value="F:single-stranded DNA helicase activity"/>
    <property type="evidence" value="ECO:0007669"/>
    <property type="project" value="TreeGrafter"/>
</dbReference>
<keyword evidence="8 11" id="KW-0238">DNA-binding</keyword>
<dbReference type="GO" id="GO:0016787">
    <property type="term" value="F:hydrolase activity"/>
    <property type="evidence" value="ECO:0007669"/>
    <property type="project" value="UniProtKB-KW"/>
</dbReference>
<dbReference type="InterPro" id="IPR008046">
    <property type="entry name" value="Mcm3"/>
</dbReference>
<dbReference type="GO" id="GO:0003697">
    <property type="term" value="F:single-stranded DNA binding"/>
    <property type="evidence" value="ECO:0007669"/>
    <property type="project" value="TreeGrafter"/>
</dbReference>
<evidence type="ECO:0000256" key="10">
    <source>
        <dbReference type="ARBA" id="ARBA00047995"/>
    </source>
</evidence>
<feature type="domain" description="MCM OB" evidence="13">
    <location>
        <begin position="122"/>
        <end position="247"/>
    </location>
</feature>
<dbReference type="PRINTS" id="PR01659">
    <property type="entry name" value="MCMPROTEIN3"/>
</dbReference>
<dbReference type="AlphaFoldDB" id="A0A9W8AN93"/>
<evidence type="ECO:0000256" key="7">
    <source>
        <dbReference type="ARBA" id="ARBA00022840"/>
    </source>
</evidence>
<dbReference type="GO" id="GO:1902975">
    <property type="term" value="P:mitotic DNA replication initiation"/>
    <property type="evidence" value="ECO:0007669"/>
    <property type="project" value="TreeGrafter"/>
</dbReference>
<dbReference type="InterPro" id="IPR033762">
    <property type="entry name" value="MCM_OB"/>
</dbReference>
<dbReference type="SUPFAM" id="SSF50249">
    <property type="entry name" value="Nucleic acid-binding proteins"/>
    <property type="match status" value="1"/>
</dbReference>
<reference evidence="14" key="1">
    <citation type="submission" date="2022-07" db="EMBL/GenBank/DDBJ databases">
        <title>Phylogenomic reconstructions and comparative analyses of Kickxellomycotina fungi.</title>
        <authorList>
            <person name="Reynolds N.K."/>
            <person name="Stajich J.E."/>
            <person name="Barry K."/>
            <person name="Grigoriev I.V."/>
            <person name="Crous P."/>
            <person name="Smith M.E."/>
        </authorList>
    </citation>
    <scope>NUCLEOTIDE SEQUENCE</scope>
    <source>
        <strain evidence="14">RSA 1196</strain>
    </source>
</reference>
<keyword evidence="4 11" id="KW-0547">Nucleotide-binding</keyword>
<dbReference type="GO" id="GO:0006271">
    <property type="term" value="P:DNA strand elongation involved in DNA replication"/>
    <property type="evidence" value="ECO:0007669"/>
    <property type="project" value="TreeGrafter"/>
</dbReference>
<evidence type="ECO:0000259" key="13">
    <source>
        <dbReference type="Pfam" id="PF17207"/>
    </source>
</evidence>
<feature type="non-terminal residue" evidence="14">
    <location>
        <position position="1"/>
    </location>
</feature>
<dbReference type="EC" id="3.6.4.12" evidence="11"/>
<dbReference type="InterPro" id="IPR012340">
    <property type="entry name" value="NA-bd_OB-fold"/>
</dbReference>
<evidence type="ECO:0000256" key="5">
    <source>
        <dbReference type="ARBA" id="ARBA00022801"/>
    </source>
</evidence>
<feature type="domain" description="MCM N-terminal" evidence="12">
    <location>
        <begin position="22"/>
        <end position="97"/>
    </location>
</feature>
<evidence type="ECO:0000256" key="3">
    <source>
        <dbReference type="ARBA" id="ARBA00022705"/>
    </source>
</evidence>
<organism evidence="14 15">
    <name type="scientific">Dispira parvispora</name>
    <dbReference type="NCBI Taxonomy" id="1520584"/>
    <lineage>
        <taxon>Eukaryota</taxon>
        <taxon>Fungi</taxon>
        <taxon>Fungi incertae sedis</taxon>
        <taxon>Zoopagomycota</taxon>
        <taxon>Kickxellomycotina</taxon>
        <taxon>Dimargaritomycetes</taxon>
        <taxon>Dimargaritales</taxon>
        <taxon>Dimargaritaceae</taxon>
        <taxon>Dispira</taxon>
    </lineage>
</organism>
<keyword evidence="5 11" id="KW-0378">Hydrolase</keyword>
<keyword evidence="6 11" id="KW-0347">Helicase</keyword>
<comment type="caution">
    <text evidence="14">The sequence shown here is derived from an EMBL/GenBank/DDBJ whole genome shotgun (WGS) entry which is preliminary data.</text>
</comment>
<dbReference type="PANTHER" id="PTHR11630:SF46">
    <property type="entry name" value="DNA REPLICATION LICENSING FACTOR MCM3-RELATED"/>
    <property type="match status" value="1"/>
</dbReference>
<evidence type="ECO:0000256" key="8">
    <source>
        <dbReference type="ARBA" id="ARBA00023125"/>
    </source>
</evidence>
<dbReference type="GO" id="GO:0005634">
    <property type="term" value="C:nucleus"/>
    <property type="evidence" value="ECO:0007669"/>
    <property type="project" value="UniProtKB-SubCell"/>
</dbReference>
<dbReference type="GO" id="GO:0042555">
    <property type="term" value="C:MCM complex"/>
    <property type="evidence" value="ECO:0007669"/>
    <property type="project" value="UniProtKB-UniRule"/>
</dbReference>
<evidence type="ECO:0000256" key="11">
    <source>
        <dbReference type="RuleBase" id="RU368061"/>
    </source>
</evidence>
<evidence type="ECO:0000256" key="4">
    <source>
        <dbReference type="ARBA" id="ARBA00022741"/>
    </source>
</evidence>
<dbReference type="Gene3D" id="2.40.50.140">
    <property type="entry name" value="Nucleic acid-binding proteins"/>
    <property type="match status" value="1"/>
</dbReference>
<keyword evidence="3 11" id="KW-0235">DNA replication</keyword>
<comment type="function">
    <text evidence="11">Acts as component of the MCM2-7 complex (MCM complex) which is the replicative helicase essential for 'once per cell cycle' DNA replication initiation and elongation in eukaryotic cells. The active ATPase sites in the MCM2-7 ring are formed through the interaction surfaces of two neighboring subunits such that a critical structure of a conserved arginine finger motif is provided in trans relative to the ATP-binding site of the Walker A box of the adjacent subunit. The six ATPase active sites, however, are likely to contribute differentially to the complex helicase activity.</text>
</comment>
<evidence type="ECO:0000256" key="1">
    <source>
        <dbReference type="ARBA" id="ARBA00004123"/>
    </source>
</evidence>
<comment type="similarity">
    <text evidence="2 11">Belongs to the MCM family.</text>
</comment>
<gene>
    <name evidence="14" type="primary">MCM3_1</name>
    <name evidence="14" type="ORF">IWQ62_005213</name>
</gene>
<keyword evidence="7 11" id="KW-0067">ATP-binding</keyword>
<dbReference type="PANTHER" id="PTHR11630">
    <property type="entry name" value="DNA REPLICATION LICENSING FACTOR MCM FAMILY MEMBER"/>
    <property type="match status" value="1"/>
</dbReference>
<evidence type="ECO:0000256" key="9">
    <source>
        <dbReference type="ARBA" id="ARBA00023242"/>
    </source>
</evidence>
<evidence type="ECO:0000256" key="6">
    <source>
        <dbReference type="ARBA" id="ARBA00022806"/>
    </source>
</evidence>
<dbReference type="Proteomes" id="UP001150925">
    <property type="component" value="Unassembled WGS sequence"/>
</dbReference>
<dbReference type="OrthoDB" id="1882346at2759"/>
<keyword evidence="15" id="KW-1185">Reference proteome</keyword>
<comment type="subcellular location">
    <subcellularLocation>
        <location evidence="1 11">Nucleus</location>
    </subcellularLocation>
</comment>
<keyword evidence="9 11" id="KW-0539">Nucleus</keyword>
<evidence type="ECO:0000313" key="14">
    <source>
        <dbReference type="EMBL" id="KAJ1956839.1"/>
    </source>
</evidence>
<name>A0A9W8AN93_9FUNG</name>
<accession>A0A9W8AN93</accession>
<dbReference type="EMBL" id="JANBPY010002050">
    <property type="protein sequence ID" value="KAJ1956839.1"/>
    <property type="molecule type" value="Genomic_DNA"/>
</dbReference>
<dbReference type="InterPro" id="IPR031327">
    <property type="entry name" value="MCM"/>
</dbReference>
<dbReference type="FunFam" id="2.20.28.10:FF:000008">
    <property type="entry name" value="DNA helicase"/>
    <property type="match status" value="1"/>
</dbReference>
<evidence type="ECO:0000259" key="12">
    <source>
        <dbReference type="Pfam" id="PF14551"/>
    </source>
</evidence>
<proteinExistence type="inferred from homology"/>
<comment type="subunit">
    <text evidence="11">Component of the MCM2-7 complex.</text>
</comment>
<comment type="catalytic activity">
    <reaction evidence="10 11">
        <text>ATP + H2O = ADP + phosphate + H(+)</text>
        <dbReference type="Rhea" id="RHEA:13065"/>
        <dbReference type="ChEBI" id="CHEBI:15377"/>
        <dbReference type="ChEBI" id="CHEBI:15378"/>
        <dbReference type="ChEBI" id="CHEBI:30616"/>
        <dbReference type="ChEBI" id="CHEBI:43474"/>
        <dbReference type="ChEBI" id="CHEBI:456216"/>
        <dbReference type="EC" id="3.6.4.12"/>
    </reaction>
</comment>
<dbReference type="InterPro" id="IPR027925">
    <property type="entry name" value="MCM_N"/>
</dbReference>